<comment type="catalytic activity">
    <reaction evidence="1">
        <text>D-fructose(out) = D-fructose(in)</text>
        <dbReference type="Rhea" id="RHEA:60372"/>
        <dbReference type="ChEBI" id="CHEBI:37721"/>
    </reaction>
</comment>
<dbReference type="GO" id="GO:0070837">
    <property type="term" value="P:dehydroascorbic acid transport"/>
    <property type="evidence" value="ECO:0007669"/>
    <property type="project" value="TreeGrafter"/>
</dbReference>
<evidence type="ECO:0000256" key="4">
    <source>
        <dbReference type="ARBA" id="ARBA00007004"/>
    </source>
</evidence>
<feature type="transmembrane region" description="Helical" evidence="14">
    <location>
        <begin position="139"/>
        <end position="160"/>
    </location>
</feature>
<reference evidence="16" key="1">
    <citation type="submission" date="2012-11" db="EMBL/GenBank/DDBJ databases">
        <title>The Vampirome: Transcriptome and Proteome Analysis of the Submandibular and Accessory Glands of the Vampire Bat and Vector of Human Rabies, Desmodus rotundus.</title>
        <authorList>
            <person name="Francischetti I.M.B."/>
            <person name="Assumpcao T.C.F."/>
            <person name="Ma D."/>
            <person name="Vicente E.C."/>
            <person name="Ribeiro J.M.C."/>
        </authorList>
    </citation>
    <scope>NUCLEOTIDE SEQUENCE</scope>
    <source>
        <tissue evidence="16">Salivary gland</tissue>
    </source>
</reference>
<organism evidence="16">
    <name type="scientific">Desmodus rotundus</name>
    <name type="common">Vampire bat</name>
    <dbReference type="NCBI Taxonomy" id="9430"/>
    <lineage>
        <taxon>Eukaryota</taxon>
        <taxon>Metazoa</taxon>
        <taxon>Chordata</taxon>
        <taxon>Craniata</taxon>
        <taxon>Vertebrata</taxon>
        <taxon>Euteleostomi</taxon>
        <taxon>Mammalia</taxon>
        <taxon>Eutheria</taxon>
        <taxon>Laurasiatheria</taxon>
        <taxon>Chiroptera</taxon>
        <taxon>Yangochiroptera</taxon>
        <taxon>Phyllostomidae</taxon>
        <taxon>Desmodontinae</taxon>
        <taxon>Desmodus</taxon>
    </lineage>
</organism>
<dbReference type="InterPro" id="IPR020846">
    <property type="entry name" value="MFS_dom"/>
</dbReference>
<feature type="transmembrane region" description="Helical" evidence="14">
    <location>
        <begin position="111"/>
        <end position="133"/>
    </location>
</feature>
<evidence type="ECO:0000256" key="6">
    <source>
        <dbReference type="ARBA" id="ARBA00022448"/>
    </source>
</evidence>
<dbReference type="InterPro" id="IPR045263">
    <property type="entry name" value="GLUT"/>
</dbReference>
<dbReference type="EMBL" id="GABZ01005434">
    <property type="protein sequence ID" value="JAA48091.1"/>
    <property type="molecule type" value="mRNA"/>
</dbReference>
<dbReference type="GO" id="GO:0055056">
    <property type="term" value="F:D-glucose transmembrane transporter activity"/>
    <property type="evidence" value="ECO:0007669"/>
    <property type="project" value="TreeGrafter"/>
</dbReference>
<keyword evidence="11 14" id="KW-0472">Membrane</keyword>
<proteinExistence type="evidence at transcript level"/>
<evidence type="ECO:0000256" key="10">
    <source>
        <dbReference type="ARBA" id="ARBA00022989"/>
    </source>
</evidence>
<dbReference type="GO" id="GO:1990539">
    <property type="term" value="P:fructose import across plasma membrane"/>
    <property type="evidence" value="ECO:0007669"/>
    <property type="project" value="UniProtKB-ARBA"/>
</dbReference>
<evidence type="ECO:0000256" key="9">
    <source>
        <dbReference type="ARBA" id="ARBA00022692"/>
    </source>
</evidence>
<evidence type="ECO:0000256" key="13">
    <source>
        <dbReference type="ARBA" id="ARBA00031099"/>
    </source>
</evidence>
<keyword evidence="10 14" id="KW-1133">Transmembrane helix</keyword>
<dbReference type="GO" id="GO:0046323">
    <property type="term" value="P:D-glucose import"/>
    <property type="evidence" value="ECO:0007669"/>
    <property type="project" value="TreeGrafter"/>
</dbReference>
<evidence type="ECO:0000256" key="5">
    <source>
        <dbReference type="ARBA" id="ARBA00015973"/>
    </source>
</evidence>
<dbReference type="PROSITE" id="PS50850">
    <property type="entry name" value="MFS"/>
    <property type="match status" value="1"/>
</dbReference>
<evidence type="ECO:0000256" key="14">
    <source>
        <dbReference type="SAM" id="Phobius"/>
    </source>
</evidence>
<sequence>MKLSETDLADNKDSGLEKKKSGWSCSLVVASLVGAFGSSFLYGYNLSVVNAPTPYIKAFYNETWERRHGQPTDPDTLTLLWSVTVSIFAIGGLVGTLMVKLIGKFLGRKYTLLANNVFAISAALLMACALQAGAFEMLIVGRFIMGIDGGIALSVLPMYLSEISPKGIRGSLGQVTAIFICIGVFVGQLLGLPELLGKESTWPYLFGAIAIPAVVQLVSLPFLPESPRYLLFEKHDQVGAEKAFQRFLGKEDVSQELEEVLAEGHMQRNIRLVSVWELLRSPFVRWQVLTVVVTMACYQLCGLNAIWFYTNSIFGKAGIPPENIPYITLSTGGTETLAAIFSGLVIERLGRRPLLIGGFGLMTIFFGILTVTLTLQDKASWIPYLSIFCILAIIASFCSGPGKAQPPSAPAGPGLTGPPWWGFPLYKWKSGAQGRGGGRESSLGFEFSDGLDFHPTDGRSRAARRCINDKVQPHHSSLRWEHEPHTLVWDELKAHRLQLCPPTDRLQGSVEGRAAMMMMVMTAKMYQSLCATCRSRQL</sequence>
<dbReference type="FunFam" id="1.20.1250.20:FF:001511">
    <property type="entry name" value="Solute carrier family 2, facilitated glucose transporter member 5"/>
    <property type="match status" value="1"/>
</dbReference>
<keyword evidence="6" id="KW-0813">Transport</keyword>
<evidence type="ECO:0000313" key="16">
    <source>
        <dbReference type="EMBL" id="JAA48091.1"/>
    </source>
</evidence>
<evidence type="ECO:0000256" key="11">
    <source>
        <dbReference type="ARBA" id="ARBA00023136"/>
    </source>
</evidence>
<dbReference type="Pfam" id="PF00083">
    <property type="entry name" value="Sugar_tr"/>
    <property type="match status" value="1"/>
</dbReference>
<comment type="subcellular location">
    <subcellularLocation>
        <location evidence="3">Apical cell membrane</location>
        <topology evidence="3">Multi-pass membrane protein</topology>
    </subcellularLocation>
    <subcellularLocation>
        <location evidence="2">Cell membrane</location>
        <location evidence="2">Sarcolemma</location>
    </subcellularLocation>
</comment>
<dbReference type="SUPFAM" id="SSF103473">
    <property type="entry name" value="MFS general substrate transporter"/>
    <property type="match status" value="1"/>
</dbReference>
<feature type="transmembrane region" description="Helical" evidence="14">
    <location>
        <begin position="172"/>
        <end position="190"/>
    </location>
</feature>
<dbReference type="GO" id="GO:0005353">
    <property type="term" value="F:fructose transmembrane transporter activity"/>
    <property type="evidence" value="ECO:0007669"/>
    <property type="project" value="UniProtKB-ARBA"/>
</dbReference>
<accession>K9IYI2</accession>
<dbReference type="InterPro" id="IPR036259">
    <property type="entry name" value="MFS_trans_sf"/>
</dbReference>
<evidence type="ECO:0000256" key="8">
    <source>
        <dbReference type="ARBA" id="ARBA00022597"/>
    </source>
</evidence>
<dbReference type="PANTHER" id="PTHR23503:SF35">
    <property type="entry name" value="SOLUTE CARRIER FAMILY 2, FACILITATED GLUCOSE TRANSPORTER MEMBER 9"/>
    <property type="match status" value="1"/>
</dbReference>
<keyword evidence="9 14" id="KW-0812">Transmembrane</keyword>
<evidence type="ECO:0000256" key="2">
    <source>
        <dbReference type="ARBA" id="ARBA00004135"/>
    </source>
</evidence>
<feature type="transmembrane region" description="Helical" evidence="14">
    <location>
        <begin position="324"/>
        <end position="346"/>
    </location>
</feature>
<keyword evidence="7" id="KW-1003">Cell membrane</keyword>
<evidence type="ECO:0000256" key="7">
    <source>
        <dbReference type="ARBA" id="ARBA00022475"/>
    </source>
</evidence>
<dbReference type="Gene3D" id="1.20.1250.20">
    <property type="entry name" value="MFS general substrate transporter like domains"/>
    <property type="match status" value="1"/>
</dbReference>
<dbReference type="PANTHER" id="PTHR23503">
    <property type="entry name" value="SOLUTE CARRIER FAMILY 2"/>
    <property type="match status" value="1"/>
</dbReference>
<feature type="transmembrane region" description="Helical" evidence="14">
    <location>
        <begin position="288"/>
        <end position="309"/>
    </location>
</feature>
<dbReference type="PROSITE" id="PS00217">
    <property type="entry name" value="SUGAR_TRANSPORT_2"/>
    <property type="match status" value="1"/>
</dbReference>
<evidence type="ECO:0000256" key="1">
    <source>
        <dbReference type="ARBA" id="ARBA00000590"/>
    </source>
</evidence>
<feature type="transmembrane region" description="Helical" evidence="14">
    <location>
        <begin position="202"/>
        <end position="223"/>
    </location>
</feature>
<dbReference type="PRINTS" id="PR00171">
    <property type="entry name" value="SUGRTRNSPORT"/>
</dbReference>
<dbReference type="GO" id="GO:0016324">
    <property type="term" value="C:apical plasma membrane"/>
    <property type="evidence" value="ECO:0007669"/>
    <property type="project" value="UniProtKB-SubCell"/>
</dbReference>
<dbReference type="GO" id="GO:0042383">
    <property type="term" value="C:sarcolemma"/>
    <property type="evidence" value="ECO:0007669"/>
    <property type="project" value="UniProtKB-SubCell"/>
</dbReference>
<evidence type="ECO:0000256" key="3">
    <source>
        <dbReference type="ARBA" id="ARBA00004424"/>
    </source>
</evidence>
<dbReference type="AlphaFoldDB" id="K9IYI2"/>
<name>K9IYI2_DESRO</name>
<dbReference type="InterPro" id="IPR005828">
    <property type="entry name" value="MFS_sugar_transport-like"/>
</dbReference>
<feature type="transmembrane region" description="Helical" evidence="14">
    <location>
        <begin position="353"/>
        <end position="375"/>
    </location>
</feature>
<comment type="similarity">
    <text evidence="4">Belongs to the major facilitator superfamily. Sugar transporter (TC 2.A.1.1) family. Glucose transporter subfamily.</text>
</comment>
<feature type="transmembrane region" description="Helical" evidence="14">
    <location>
        <begin position="21"/>
        <end position="44"/>
    </location>
</feature>
<evidence type="ECO:0000259" key="15">
    <source>
        <dbReference type="PROSITE" id="PS50850"/>
    </source>
</evidence>
<feature type="transmembrane region" description="Helical" evidence="14">
    <location>
        <begin position="79"/>
        <end position="99"/>
    </location>
</feature>
<keyword evidence="8" id="KW-0762">Sugar transport</keyword>
<dbReference type="InterPro" id="IPR005829">
    <property type="entry name" value="Sugar_transporter_CS"/>
</dbReference>
<feature type="domain" description="Major facilitator superfamily (MFS) profile" evidence="15">
    <location>
        <begin position="31"/>
        <end position="538"/>
    </location>
</feature>
<evidence type="ECO:0000256" key="12">
    <source>
        <dbReference type="ARBA" id="ARBA00029961"/>
    </source>
</evidence>
<dbReference type="PROSITE" id="PS00216">
    <property type="entry name" value="SUGAR_TRANSPORT_1"/>
    <property type="match status" value="1"/>
</dbReference>
<feature type="transmembrane region" description="Helical" evidence="14">
    <location>
        <begin position="381"/>
        <end position="398"/>
    </location>
</feature>
<protein>
    <recommendedName>
        <fullName evidence="5">Solute carrier family 2, facilitated glucose transporter member 5</fullName>
    </recommendedName>
    <alternativeName>
        <fullName evidence="13">Fructose transporter</fullName>
    </alternativeName>
    <alternativeName>
        <fullName evidence="12">Glucose transporter type 5, small intestine</fullName>
    </alternativeName>
</protein>
<dbReference type="InterPro" id="IPR003663">
    <property type="entry name" value="Sugar/inositol_transpt"/>
</dbReference>